<evidence type="ECO:0000256" key="2">
    <source>
        <dbReference type="ARBA" id="ARBA00005964"/>
    </source>
</evidence>
<keyword evidence="9" id="KW-0732">Signal</keyword>
<dbReference type="AlphaFoldDB" id="A0AAN9ANT6"/>
<evidence type="ECO:0000259" key="10">
    <source>
        <dbReference type="Pfam" id="PF00135"/>
    </source>
</evidence>
<organism evidence="12 13">
    <name type="scientific">Littorina saxatilis</name>
    <dbReference type="NCBI Taxonomy" id="31220"/>
    <lineage>
        <taxon>Eukaryota</taxon>
        <taxon>Metazoa</taxon>
        <taxon>Spiralia</taxon>
        <taxon>Lophotrochozoa</taxon>
        <taxon>Mollusca</taxon>
        <taxon>Gastropoda</taxon>
        <taxon>Caenogastropoda</taxon>
        <taxon>Littorinimorpha</taxon>
        <taxon>Littorinoidea</taxon>
        <taxon>Littorinidae</taxon>
        <taxon>Littorina</taxon>
    </lineage>
</organism>
<dbReference type="Pfam" id="PF00135">
    <property type="entry name" value="COesterase"/>
    <property type="match status" value="1"/>
</dbReference>
<feature type="active site" description="Charge relay system" evidence="8">
    <location>
        <position position="472"/>
    </location>
</feature>
<dbReference type="InterPro" id="IPR029058">
    <property type="entry name" value="AB_hydrolase_fold"/>
</dbReference>
<name>A0AAN9ANT6_9CAEN</name>
<evidence type="ECO:0000256" key="6">
    <source>
        <dbReference type="ARBA" id="ARBA00023157"/>
    </source>
</evidence>
<dbReference type="GO" id="GO:0005615">
    <property type="term" value="C:extracellular space"/>
    <property type="evidence" value="ECO:0007669"/>
    <property type="project" value="TreeGrafter"/>
</dbReference>
<evidence type="ECO:0000313" key="13">
    <source>
        <dbReference type="Proteomes" id="UP001374579"/>
    </source>
</evidence>
<evidence type="ECO:0000256" key="5">
    <source>
        <dbReference type="ARBA" id="ARBA00022801"/>
    </source>
</evidence>
<dbReference type="GO" id="GO:0003990">
    <property type="term" value="F:acetylcholinesterase activity"/>
    <property type="evidence" value="ECO:0007669"/>
    <property type="project" value="TreeGrafter"/>
</dbReference>
<dbReference type="InterPro" id="IPR019826">
    <property type="entry name" value="Carboxylesterase_B_AS"/>
</dbReference>
<dbReference type="Gene3D" id="3.40.50.1820">
    <property type="entry name" value="alpha/beta hydrolase"/>
    <property type="match status" value="1"/>
</dbReference>
<dbReference type="PANTHER" id="PTHR43918:SF12">
    <property type="entry name" value="ACETYLCHOLINESTERASE 1"/>
    <property type="match status" value="1"/>
</dbReference>
<dbReference type="InterPro" id="IPR014788">
    <property type="entry name" value="AChE_tetra"/>
</dbReference>
<dbReference type="EMBL" id="JBAMIC010000024">
    <property type="protein sequence ID" value="KAK7090069.1"/>
    <property type="molecule type" value="Genomic_DNA"/>
</dbReference>
<dbReference type="InterPro" id="IPR002018">
    <property type="entry name" value="CarbesteraseB"/>
</dbReference>
<dbReference type="GO" id="GO:0005886">
    <property type="term" value="C:plasma membrane"/>
    <property type="evidence" value="ECO:0007669"/>
    <property type="project" value="TreeGrafter"/>
</dbReference>
<keyword evidence="3" id="KW-0719">Serine esterase</keyword>
<evidence type="ECO:0000256" key="7">
    <source>
        <dbReference type="ARBA" id="ARBA00023180"/>
    </source>
</evidence>
<gene>
    <name evidence="12" type="ORF">V1264_009920</name>
</gene>
<dbReference type="GO" id="GO:0006581">
    <property type="term" value="P:acetylcholine catabolic process"/>
    <property type="evidence" value="ECO:0007669"/>
    <property type="project" value="TreeGrafter"/>
</dbReference>
<evidence type="ECO:0000259" key="11">
    <source>
        <dbReference type="Pfam" id="PF08674"/>
    </source>
</evidence>
<feature type="signal peptide" evidence="9">
    <location>
        <begin position="1"/>
        <end position="27"/>
    </location>
</feature>
<keyword evidence="13" id="KW-1185">Reference proteome</keyword>
<dbReference type="CDD" id="cd00312">
    <property type="entry name" value="Esterase_lipase"/>
    <property type="match status" value="1"/>
</dbReference>
<dbReference type="InterPro" id="IPR000997">
    <property type="entry name" value="Cholinesterase"/>
</dbReference>
<feature type="domain" description="Acetylcholinesterase tetramerisation" evidence="11">
    <location>
        <begin position="581"/>
        <end position="606"/>
    </location>
</feature>
<dbReference type="Proteomes" id="UP001374579">
    <property type="component" value="Unassembled WGS sequence"/>
</dbReference>
<comment type="similarity">
    <text evidence="2 9">Belongs to the type-B carboxylesterase/lipase family.</text>
</comment>
<dbReference type="GO" id="GO:0019695">
    <property type="term" value="P:choline metabolic process"/>
    <property type="evidence" value="ECO:0007669"/>
    <property type="project" value="TreeGrafter"/>
</dbReference>
<feature type="chain" id="PRO_5042668962" description="Carboxylic ester hydrolase" evidence="9">
    <location>
        <begin position="28"/>
        <end position="620"/>
    </location>
</feature>
<dbReference type="PANTHER" id="PTHR43918">
    <property type="entry name" value="ACETYLCHOLINESTERASE"/>
    <property type="match status" value="1"/>
</dbReference>
<dbReference type="PROSITE" id="PS00122">
    <property type="entry name" value="CARBOXYLESTERASE_B_1"/>
    <property type="match status" value="1"/>
</dbReference>
<dbReference type="SUPFAM" id="SSF53474">
    <property type="entry name" value="alpha/beta-Hydrolases"/>
    <property type="match status" value="1"/>
</dbReference>
<accession>A0AAN9ANT6</accession>
<proteinExistence type="inferred from homology"/>
<dbReference type="EC" id="3.1.1.-" evidence="9"/>
<dbReference type="Pfam" id="PF08674">
    <property type="entry name" value="AChE_tetra"/>
    <property type="match status" value="1"/>
</dbReference>
<comment type="caution">
    <text evidence="12">The sequence shown here is derived from an EMBL/GenBank/DDBJ whole genome shotgun (WGS) entry which is preliminary data.</text>
</comment>
<dbReference type="InterPro" id="IPR050654">
    <property type="entry name" value="AChE-related_enzymes"/>
</dbReference>
<dbReference type="PROSITE" id="PS00941">
    <property type="entry name" value="CARBOXYLESTERASE_B_2"/>
    <property type="match status" value="1"/>
</dbReference>
<keyword evidence="7" id="KW-0325">Glycoprotein</keyword>
<protein>
    <recommendedName>
        <fullName evidence="9">Carboxylic ester hydrolase</fullName>
        <ecNumber evidence="9">3.1.1.-</ecNumber>
    </recommendedName>
</protein>
<keyword evidence="6" id="KW-1015">Disulfide bond</keyword>
<sequence length="620" mass="71239">MEMDWLLTVVLVHLLAVLQELPAAVQAYGPIIDTDKGRVQGKTVFANDKKVDVFWGIPFAKPPLGDLRFKHPEQIDRWEGVFNATQPPASCMQGMDLVYSNFSGATLWNPNTKISEDCLYLNVWVPRTNPPYHHKAVLVWIYGGGFYSGTSTLAIYDGRYLAAENDIIVVSCNYRVGSLGFLNLNTPEARGNAGLMDQRLALEWVQRNIGYFGGSVHNVTIFGESAGAVSVGLHLLSSLSRGLFSRAILQSGAPQINWASYSADEGRQRSRRLAGVLDCNLDQSDTDIVECLRQVGPELFVVNDYSVVQGIVQFPFVPVVDGFFLTETPDEYLRSGRFKKTPLLLGSNAQEGTWFLVYENADNFNLHTESLISAENMELLMENLFFYHPRHPERLNKFGKEAIIFQYTDWEKPKDQASCRDHIALAVGDYHFVCEVNELSDRYAESGQRVYQYWFDHRSSISPWPEWMGTLHGDEIHYVFGMPLDADRGYSEKEKQLSKRIMRFWSNFAKTGDPNRGPGELSMQEWPEYRPFERQYLNISLDLLKHGWRPHHRAARARQCAFWHHYLPNLLAGTSDMSTMEKEWKQEFHEWKTRYIVDWKNQFDNFLNNYEKRLKTCGMP</sequence>
<evidence type="ECO:0000313" key="12">
    <source>
        <dbReference type="EMBL" id="KAK7090069.1"/>
    </source>
</evidence>
<dbReference type="InterPro" id="IPR019819">
    <property type="entry name" value="Carboxylesterase_B_CS"/>
</dbReference>
<evidence type="ECO:0000256" key="4">
    <source>
        <dbReference type="ARBA" id="ARBA00022525"/>
    </source>
</evidence>
<keyword evidence="5 9" id="KW-0378">Hydrolase</keyword>
<reference evidence="12 13" key="1">
    <citation type="submission" date="2024-02" db="EMBL/GenBank/DDBJ databases">
        <title>Chromosome-scale genome assembly of the rough periwinkle Littorina saxatilis.</title>
        <authorList>
            <person name="De Jode A."/>
            <person name="Faria R."/>
            <person name="Formenti G."/>
            <person name="Sims Y."/>
            <person name="Smith T.P."/>
            <person name="Tracey A."/>
            <person name="Wood J.M.D."/>
            <person name="Zagrodzka Z.B."/>
            <person name="Johannesson K."/>
            <person name="Butlin R.K."/>
            <person name="Leder E.H."/>
        </authorList>
    </citation>
    <scope>NUCLEOTIDE SEQUENCE [LARGE SCALE GENOMIC DNA]</scope>
    <source>
        <strain evidence="12">Snail1</strain>
        <tissue evidence="12">Muscle</tissue>
    </source>
</reference>
<evidence type="ECO:0000256" key="9">
    <source>
        <dbReference type="RuleBase" id="RU361235"/>
    </source>
</evidence>
<feature type="active site" description="Charge relay system" evidence="8">
    <location>
        <position position="351"/>
    </location>
</feature>
<evidence type="ECO:0000256" key="8">
    <source>
        <dbReference type="PIRSR" id="PIRSR600997-1"/>
    </source>
</evidence>
<evidence type="ECO:0000256" key="1">
    <source>
        <dbReference type="ARBA" id="ARBA00004613"/>
    </source>
</evidence>
<comment type="subcellular location">
    <subcellularLocation>
        <location evidence="1">Secreted</location>
    </subcellularLocation>
</comment>
<evidence type="ECO:0000256" key="3">
    <source>
        <dbReference type="ARBA" id="ARBA00022487"/>
    </source>
</evidence>
<keyword evidence="4" id="KW-0964">Secreted</keyword>
<feature type="active site" description="Acyl-ester intermediate" evidence="8">
    <location>
        <position position="225"/>
    </location>
</feature>
<feature type="domain" description="Carboxylesterase type B" evidence="10">
    <location>
        <begin position="30"/>
        <end position="563"/>
    </location>
</feature>
<dbReference type="PRINTS" id="PR00878">
    <property type="entry name" value="CHOLNESTRASE"/>
</dbReference>
<dbReference type="FunFam" id="3.40.50.1820:FF:000029">
    <property type="entry name" value="Acetylcholinesterase"/>
    <property type="match status" value="1"/>
</dbReference>